<protein>
    <recommendedName>
        <fullName evidence="1">DUF4168 domain-containing protein</fullName>
    </recommendedName>
</protein>
<gene>
    <name evidence="2" type="ORF">C1752_00566</name>
</gene>
<dbReference type="EMBL" id="PQWO01000001">
    <property type="protein sequence ID" value="PZD75468.1"/>
    <property type="molecule type" value="Genomic_DNA"/>
</dbReference>
<feature type="domain" description="DUF4168" evidence="1">
    <location>
        <begin position="13"/>
        <end position="98"/>
    </location>
</feature>
<dbReference type="AlphaFoldDB" id="A0A2W1JQ45"/>
<sequence>MSSIAHAQALLPKVGNYADAVLQMEPLRLNALTKVRSYMGQQTPKNVCRQSDLPNSVKTTCTDFYNRSADVIQRNGLSNWEFNQITEKVRTDTLYRQRLDQELQRRQ</sequence>
<dbReference type="Proteomes" id="UP000248857">
    <property type="component" value="Unassembled WGS sequence"/>
</dbReference>
<comment type="caution">
    <text evidence="2">The sequence shown here is derived from an EMBL/GenBank/DDBJ whole genome shotgun (WGS) entry which is preliminary data.</text>
</comment>
<dbReference type="Pfam" id="PF13767">
    <property type="entry name" value="DUF4168"/>
    <property type="match status" value="1"/>
</dbReference>
<accession>A0A2W1JQ45</accession>
<name>A0A2W1JQ45_9CYAN</name>
<dbReference type="InterPro" id="IPR025433">
    <property type="entry name" value="DUF4168"/>
</dbReference>
<evidence type="ECO:0000313" key="3">
    <source>
        <dbReference type="Proteomes" id="UP000248857"/>
    </source>
</evidence>
<reference evidence="2 3" key="1">
    <citation type="journal article" date="2018" name="Sci. Rep.">
        <title>A novel species of the marine cyanobacterium Acaryochloris with a unique pigment content and lifestyle.</title>
        <authorList>
            <person name="Partensky F."/>
            <person name="Six C."/>
            <person name="Ratin M."/>
            <person name="Garczarek L."/>
            <person name="Vaulot D."/>
            <person name="Probert I."/>
            <person name="Calteau A."/>
            <person name="Gourvil P."/>
            <person name="Marie D."/>
            <person name="Grebert T."/>
            <person name="Bouchier C."/>
            <person name="Le Panse S."/>
            <person name="Gachenot M."/>
            <person name="Rodriguez F."/>
            <person name="Garrido J.L."/>
        </authorList>
    </citation>
    <scope>NUCLEOTIDE SEQUENCE [LARGE SCALE GENOMIC DNA]</scope>
    <source>
        <strain evidence="2 3">RCC1774</strain>
    </source>
</reference>
<keyword evidence="3" id="KW-1185">Reference proteome</keyword>
<evidence type="ECO:0000313" key="2">
    <source>
        <dbReference type="EMBL" id="PZD75468.1"/>
    </source>
</evidence>
<proteinExistence type="predicted"/>
<evidence type="ECO:0000259" key="1">
    <source>
        <dbReference type="Pfam" id="PF13767"/>
    </source>
</evidence>
<dbReference type="RefSeq" id="WP_233501282.1">
    <property type="nucleotide sequence ID" value="NZ_CAWNWM010000001.1"/>
</dbReference>
<organism evidence="2 3">
    <name type="scientific">Acaryochloris thomasi RCC1774</name>
    <dbReference type="NCBI Taxonomy" id="1764569"/>
    <lineage>
        <taxon>Bacteria</taxon>
        <taxon>Bacillati</taxon>
        <taxon>Cyanobacteriota</taxon>
        <taxon>Cyanophyceae</taxon>
        <taxon>Acaryochloridales</taxon>
        <taxon>Acaryochloridaceae</taxon>
        <taxon>Acaryochloris</taxon>
        <taxon>Acaryochloris thomasi</taxon>
    </lineage>
</organism>